<protein>
    <submittedName>
        <fullName evidence="1">Uncharacterized protein</fullName>
    </submittedName>
</protein>
<evidence type="ECO:0000313" key="1">
    <source>
        <dbReference type="EMBL" id="UTO28282.1"/>
    </source>
</evidence>
<sequence>MWIKNSKKGIKIPVMNRLTTNSCRNIGAGKEYDGAGFTFISVKMVVLNGFTAIPSTDSVVKWACGRVL</sequence>
<keyword evidence="2" id="KW-1185">Reference proteome</keyword>
<proteinExistence type="predicted"/>
<gene>
    <name evidence="1" type="ORF">NMK50_09120</name>
</gene>
<evidence type="ECO:0000313" key="2">
    <source>
        <dbReference type="Proteomes" id="UP001059475"/>
    </source>
</evidence>
<reference evidence="1" key="1">
    <citation type="submission" date="2022-07" db="EMBL/GenBank/DDBJ databases">
        <title>First report of Bartonella spp. in marsupials in Brazil, with a description of Bartonella harrusi sp. nov. and new proposal for taxonomic reclassification of species of the genus Bartonella.</title>
        <authorList>
            <person name="Amaral R.B."/>
        </authorList>
    </citation>
    <scope>NUCLEOTIDE SEQUENCE</scope>
    <source>
        <strain evidence="1">117A</strain>
    </source>
</reference>
<name>A0ABY5ESM4_9HYPH</name>
<accession>A0ABY5ESM4</accession>
<dbReference type="Proteomes" id="UP001059475">
    <property type="component" value="Chromosome"/>
</dbReference>
<dbReference type="RefSeq" id="WP_254770190.1">
    <property type="nucleotide sequence ID" value="NZ_CP101114.1"/>
</dbReference>
<dbReference type="EMBL" id="CP101114">
    <property type="protein sequence ID" value="UTO28282.1"/>
    <property type="molecule type" value="Genomic_DNA"/>
</dbReference>
<organism evidence="1 2">
    <name type="scientific">Bartonella harrusi</name>
    <dbReference type="NCBI Taxonomy" id="2961895"/>
    <lineage>
        <taxon>Bacteria</taxon>
        <taxon>Pseudomonadati</taxon>
        <taxon>Pseudomonadota</taxon>
        <taxon>Alphaproteobacteria</taxon>
        <taxon>Hyphomicrobiales</taxon>
        <taxon>Bartonellaceae</taxon>
        <taxon>Bartonella</taxon>
    </lineage>
</organism>